<evidence type="ECO:0000313" key="10">
    <source>
        <dbReference type="Proteomes" id="UP001295740"/>
    </source>
</evidence>
<feature type="transmembrane region" description="Helical" evidence="7">
    <location>
        <begin position="231"/>
        <end position="249"/>
    </location>
</feature>
<feature type="region of interest" description="Disordered" evidence="6">
    <location>
        <begin position="407"/>
        <end position="437"/>
    </location>
</feature>
<evidence type="ECO:0000256" key="3">
    <source>
        <dbReference type="ARBA" id="ARBA00022989"/>
    </source>
</evidence>
<sequence>MSSADDPSAAMIQLLTSYDNSHEPKPAWNNKSTAYGLIISSMVLSWICVALRLYTRFSLRCPGWDDLLVVLFRVSATIGTITICMSFENGLGEHFLTIGQTNMVEFQRKFYIALTTYSISTTLTKLCLLAQYLRVFEAGSVARKVSYGLLVVSGLWGIAFSICALAPCFPLSGFWNWTIKAKCYGFGSKVPAEISGSYAAHAASNVVLDILILAIPVPLYFSKATIWKQRLAVSCMAMLGLVISLLSVWRLQGIVEHKAATYPVMDPTWYAPQSLVLAGLEVDLCSICASIPVFWPVITGNLGKIFVTQEVHITRKHRRLSGGDEEDDARYELQPSASMQSQRSDEDLHLVMTDTMTSKGARERQQTGGGHGKGRSHYDDDFVANSVIPLGMNEAKPMSAAQIVSGGQRGFEHEQRERFGITPDRIRDEKTTRKYSR</sequence>
<feature type="transmembrane region" description="Helical" evidence="7">
    <location>
        <begin position="110"/>
        <end position="133"/>
    </location>
</feature>
<feature type="domain" description="Rhodopsin" evidence="8">
    <location>
        <begin position="51"/>
        <end position="298"/>
    </location>
</feature>
<keyword evidence="4 7" id="KW-0472">Membrane</keyword>
<dbReference type="Pfam" id="PF20684">
    <property type="entry name" value="Fung_rhodopsin"/>
    <property type="match status" value="1"/>
</dbReference>
<feature type="transmembrane region" description="Helical" evidence="7">
    <location>
        <begin position="67"/>
        <end position="90"/>
    </location>
</feature>
<feature type="region of interest" description="Disordered" evidence="6">
    <location>
        <begin position="317"/>
        <end position="379"/>
    </location>
</feature>
<dbReference type="EMBL" id="CAUWAG010000018">
    <property type="protein sequence ID" value="CAJ2511101.1"/>
    <property type="molecule type" value="Genomic_DNA"/>
</dbReference>
<evidence type="ECO:0000256" key="1">
    <source>
        <dbReference type="ARBA" id="ARBA00004141"/>
    </source>
</evidence>
<feature type="transmembrane region" description="Helical" evidence="7">
    <location>
        <begin position="198"/>
        <end position="219"/>
    </location>
</feature>
<evidence type="ECO:0000256" key="2">
    <source>
        <dbReference type="ARBA" id="ARBA00022692"/>
    </source>
</evidence>
<feature type="transmembrane region" description="Helical" evidence="7">
    <location>
        <begin position="145"/>
        <end position="167"/>
    </location>
</feature>
<dbReference type="InterPro" id="IPR052337">
    <property type="entry name" value="SAT4-like"/>
</dbReference>
<comment type="subcellular location">
    <subcellularLocation>
        <location evidence="1">Membrane</location>
        <topology evidence="1">Multi-pass membrane protein</topology>
    </subcellularLocation>
</comment>
<evidence type="ECO:0000256" key="7">
    <source>
        <dbReference type="SAM" id="Phobius"/>
    </source>
</evidence>
<keyword evidence="3 7" id="KW-1133">Transmembrane helix</keyword>
<keyword evidence="2 7" id="KW-0812">Transmembrane</keyword>
<feature type="compositionally biased region" description="Basic and acidic residues" evidence="6">
    <location>
        <begin position="410"/>
        <end position="437"/>
    </location>
</feature>
<keyword evidence="10" id="KW-1185">Reference proteome</keyword>
<protein>
    <submittedName>
        <fullName evidence="9">Uu.00g067260.m01.CDS01</fullName>
    </submittedName>
</protein>
<comment type="caution">
    <text evidence="9">The sequence shown here is derived from an EMBL/GenBank/DDBJ whole genome shotgun (WGS) entry which is preliminary data.</text>
</comment>
<dbReference type="AlphaFoldDB" id="A0AAI8VU49"/>
<comment type="similarity">
    <text evidence="5">Belongs to the SAT4 family.</text>
</comment>
<evidence type="ECO:0000313" key="9">
    <source>
        <dbReference type="EMBL" id="CAJ2511101.1"/>
    </source>
</evidence>
<gene>
    <name evidence="9" type="ORF">KHLLAP_LOCUS11569</name>
</gene>
<dbReference type="InterPro" id="IPR049326">
    <property type="entry name" value="Rhodopsin_dom_fungi"/>
</dbReference>
<name>A0AAI8VU49_9PEZI</name>
<dbReference type="PANTHER" id="PTHR33048:SF47">
    <property type="entry name" value="INTEGRAL MEMBRANE PROTEIN-RELATED"/>
    <property type="match status" value="1"/>
</dbReference>
<organism evidence="9 10">
    <name type="scientific">Anthostomella pinea</name>
    <dbReference type="NCBI Taxonomy" id="933095"/>
    <lineage>
        <taxon>Eukaryota</taxon>
        <taxon>Fungi</taxon>
        <taxon>Dikarya</taxon>
        <taxon>Ascomycota</taxon>
        <taxon>Pezizomycotina</taxon>
        <taxon>Sordariomycetes</taxon>
        <taxon>Xylariomycetidae</taxon>
        <taxon>Xylariales</taxon>
        <taxon>Xylariaceae</taxon>
        <taxon>Anthostomella</taxon>
    </lineage>
</organism>
<dbReference type="GO" id="GO:0016020">
    <property type="term" value="C:membrane"/>
    <property type="evidence" value="ECO:0007669"/>
    <property type="project" value="UniProtKB-SubCell"/>
</dbReference>
<evidence type="ECO:0000259" key="8">
    <source>
        <dbReference type="Pfam" id="PF20684"/>
    </source>
</evidence>
<reference evidence="9" key="1">
    <citation type="submission" date="2023-10" db="EMBL/GenBank/DDBJ databases">
        <authorList>
            <person name="Hackl T."/>
        </authorList>
    </citation>
    <scope>NUCLEOTIDE SEQUENCE</scope>
</reference>
<dbReference type="PANTHER" id="PTHR33048">
    <property type="entry name" value="PTH11-LIKE INTEGRAL MEMBRANE PROTEIN (AFU_ORTHOLOGUE AFUA_5G11245)"/>
    <property type="match status" value="1"/>
</dbReference>
<evidence type="ECO:0000256" key="6">
    <source>
        <dbReference type="SAM" id="MobiDB-lite"/>
    </source>
</evidence>
<dbReference type="Proteomes" id="UP001295740">
    <property type="component" value="Unassembled WGS sequence"/>
</dbReference>
<accession>A0AAI8VU49</accession>
<evidence type="ECO:0000256" key="4">
    <source>
        <dbReference type="ARBA" id="ARBA00023136"/>
    </source>
</evidence>
<evidence type="ECO:0000256" key="5">
    <source>
        <dbReference type="ARBA" id="ARBA00038359"/>
    </source>
</evidence>
<proteinExistence type="inferred from homology"/>
<feature type="transmembrane region" description="Helical" evidence="7">
    <location>
        <begin position="34"/>
        <end position="55"/>
    </location>
</feature>